<evidence type="ECO:0000256" key="2">
    <source>
        <dbReference type="ARBA" id="ARBA00008489"/>
    </source>
</evidence>
<evidence type="ECO:0000256" key="9">
    <source>
        <dbReference type="SAM" id="MobiDB-lite"/>
    </source>
</evidence>
<dbReference type="OrthoDB" id="10264848at2759"/>
<dbReference type="PROSITE" id="PS50018">
    <property type="entry name" value="RAS_GTPASE_ACTIV_2"/>
    <property type="match status" value="1"/>
</dbReference>
<dbReference type="PROSITE" id="PS51205">
    <property type="entry name" value="VPS9"/>
    <property type="match status" value="1"/>
</dbReference>
<dbReference type="Pfam" id="PF18151">
    <property type="entry name" value="DUF5601"/>
    <property type="match status" value="1"/>
</dbReference>
<evidence type="ECO:0000256" key="1">
    <source>
        <dbReference type="ARBA" id="ARBA00004170"/>
    </source>
</evidence>
<dbReference type="GO" id="GO:0005829">
    <property type="term" value="C:cytosol"/>
    <property type="evidence" value="ECO:0007669"/>
    <property type="project" value="TreeGrafter"/>
</dbReference>
<keyword evidence="3" id="KW-0343">GTPase activation</keyword>
<feature type="domain" description="Ras-GAP" evidence="10">
    <location>
        <begin position="150"/>
        <end position="342"/>
    </location>
</feature>
<sequence>MKNEDEDYDLFAFAAKLRQEQLFINSERIDIMHLNKLIKNKIHIVNKASWLTNKQRLLLFERGLSYQNCQKFDFIHNSEFVEARHILGFQNAMKIANLLQILRSQPKQLAKWLVAGESLAEDGVQYTLILQSVLNGLYGGCIFAEDTKFLLSLFLELAKQQLLKTDNPRRIIQQRSCSFRHLYYLFNEIYQPAKFFLSAALEIPILELISFSDYFLDIDVDKTMMRFSQGELVEGYKDAVQFRNDVASKIAHFTNSLIRSLLENVYSFPKALAWITCQIYKIIEKNFCTKEANAVTTELIFTLFICPAILDPEQYGILNTQINEQARHNLIQIGKMLQILALHKFEDVDLKHFDIFENLDKEGIAKFLELLFENMDCPEAPVGSSPMVPRDIMLFTEEELNNMVCFLQKVHTNCDNFEKNPALSVSIEEHLSSLTVSSTDNSPKMQRPNGDNISPFSKKQAFFSLSSIGKTPTRRLPEERRTNTNVVIVFPIDGVAFEPIGLLPEEKVIDLSVPVKNDSGVFDGSEISKDNLVIAGEPSTVASSELKTNYSGYADEGSIGNTSDNLEAISEAASNHSVASSLELENEEDQNDNLSDMVSANVSGRGTPNISGRDTPSSQVNENEERPNVDNRQENVTQPQQNISRQIRSEIDDKFCKFEIKKLLEGDETISIISETWSTDVLASDTETVDAGESRAERQHQLHLVDQAIQEVPLAEHVLDISETQSESAWSTDVAASDTERLTEVDNDDAASVAQSDDTNSVARSDDTRSETDEAASARRLSSCSSTFGSASGNGAQNYVANVAVNSTSYVAVSVNSPGYASASSLYKSTEANFVSINHNYITGATFHEYKRSDGRQNGKIETDGNANTVFKTPTLFFNLKTNLSGKTGEGGMTAGPSGLMQKGSLADADGESTLVKTGGITKKYGDRPTEILLSNCSLNSSSSGSSSNSFENKASANESSEQWDSKPWLNSSGSSLNVTLTPSESTSELSVLSVNNLVNPGAIKKSTTPGRSLKPSASTGAIPKSISFDTSVEKGLDDDSKSRRGKFFDKIKNGFRNKKRSFRNQDDLRDGELTDAASKRGMSESPARVNSDSSEDILAKYRSKGFAESSPVKENGSVKKLVKSPGTDNLDAETNSLSDIKKKLRLVLANTAEIPLYLKKYPRSVKSKLETLLRLELGKARKLLEWSQMARVSEAVRCVNLLDESSCAKLLQSMRADISVRSAYIQYLMSSKQELLFCDMYLTTLHEQIKHDRWQCEIYFAAQCVREFVVEQEQVIAEFCDEFHQLSLADEKCDSLQAFYKRLYALAHEKRHWQEVLQRRGQMIKNVLERHIMARVYTQALYPNGDGDRDRDRVLSEHIRNLSRVITPDHKYLDIPKMYQRESPWIPAQEALRVLDIARTPMEKLKCVVTCAKCIMNLLGLSQTGGSATADDFTPVLVYVIIQVNPGALLSTIQFVNSFQGQIVGEEGYWWTQFCSAVEYIKTMDYGD</sequence>
<keyword evidence="4" id="KW-0254">Endocytosis</keyword>
<feature type="compositionally biased region" description="Polar residues" evidence="9">
    <location>
        <begin position="598"/>
        <end position="621"/>
    </location>
</feature>
<dbReference type="GO" id="GO:0030139">
    <property type="term" value="C:endocytic vesicle"/>
    <property type="evidence" value="ECO:0007669"/>
    <property type="project" value="TreeGrafter"/>
</dbReference>
<dbReference type="InterPro" id="IPR001936">
    <property type="entry name" value="RasGAP_dom"/>
</dbReference>
<evidence type="ECO:0000256" key="4">
    <source>
        <dbReference type="ARBA" id="ARBA00022583"/>
    </source>
</evidence>
<dbReference type="InterPro" id="IPR003123">
    <property type="entry name" value="VPS9"/>
</dbReference>
<dbReference type="InterPro" id="IPR037191">
    <property type="entry name" value="VPS9_dom_sf"/>
</dbReference>
<dbReference type="GO" id="GO:0006897">
    <property type="term" value="P:endocytosis"/>
    <property type="evidence" value="ECO:0007669"/>
    <property type="project" value="UniProtKB-KW"/>
</dbReference>
<evidence type="ECO:0000256" key="6">
    <source>
        <dbReference type="ARBA" id="ARBA00023136"/>
    </source>
</evidence>
<feature type="region of interest" description="Disordered" evidence="9">
    <location>
        <begin position="745"/>
        <end position="781"/>
    </location>
</feature>
<comment type="similarity">
    <text evidence="2">Belongs to the GAPVD1 family.</text>
</comment>
<evidence type="ECO:0000256" key="7">
    <source>
        <dbReference type="ARBA" id="ARBA00053914"/>
    </source>
</evidence>
<feature type="compositionally biased region" description="Low complexity" evidence="9">
    <location>
        <begin position="939"/>
        <end position="961"/>
    </location>
</feature>
<dbReference type="Proteomes" id="UP000625711">
    <property type="component" value="Unassembled WGS sequence"/>
</dbReference>
<dbReference type="GO" id="GO:0005085">
    <property type="term" value="F:guanyl-nucleotide exchange factor activity"/>
    <property type="evidence" value="ECO:0007669"/>
    <property type="project" value="UniProtKB-KW"/>
</dbReference>
<feature type="domain" description="VPS9" evidence="11">
    <location>
        <begin position="1350"/>
        <end position="1489"/>
    </location>
</feature>
<feature type="region of interest" description="Disordered" evidence="9">
    <location>
        <begin position="1001"/>
        <end position="1026"/>
    </location>
</feature>
<dbReference type="PANTHER" id="PTHR23101:SF25">
    <property type="entry name" value="GTPASE-ACTIVATING PROTEIN AND VPS9 DOMAIN-CONTAINING PROTEIN 1"/>
    <property type="match status" value="1"/>
</dbReference>
<comment type="caution">
    <text evidence="12">The sequence shown here is derived from an EMBL/GenBank/DDBJ whole genome shotgun (WGS) entry which is preliminary data.</text>
</comment>
<dbReference type="GO" id="GO:0031267">
    <property type="term" value="F:small GTPase binding"/>
    <property type="evidence" value="ECO:0007669"/>
    <property type="project" value="TreeGrafter"/>
</dbReference>
<gene>
    <name evidence="12" type="ORF">GWI33_016591</name>
</gene>
<dbReference type="Gene3D" id="1.10.506.10">
    <property type="entry name" value="GTPase Activation - p120gap, domain 1"/>
    <property type="match status" value="1"/>
</dbReference>
<evidence type="ECO:0000256" key="5">
    <source>
        <dbReference type="ARBA" id="ARBA00022658"/>
    </source>
</evidence>
<feature type="region of interest" description="Disordered" evidence="9">
    <location>
        <begin position="577"/>
        <end position="646"/>
    </location>
</feature>
<feature type="compositionally biased region" description="Basic and acidic residues" evidence="9">
    <location>
        <begin position="1064"/>
        <end position="1083"/>
    </location>
</feature>
<accession>A0A834I1D6</accession>
<dbReference type="InterPro" id="IPR041545">
    <property type="entry name" value="DUF5601"/>
</dbReference>
<dbReference type="GO" id="GO:0051049">
    <property type="term" value="P:regulation of transport"/>
    <property type="evidence" value="ECO:0007669"/>
    <property type="project" value="UniProtKB-ARBA"/>
</dbReference>
<feature type="region of interest" description="Disordered" evidence="9">
    <location>
        <begin position="1060"/>
        <end position="1096"/>
    </location>
</feature>
<evidence type="ECO:0000313" key="12">
    <source>
        <dbReference type="EMBL" id="KAF7270441.1"/>
    </source>
</evidence>
<dbReference type="SMART" id="SM00167">
    <property type="entry name" value="VPS9"/>
    <property type="match status" value="1"/>
</dbReference>
<evidence type="ECO:0000256" key="8">
    <source>
        <dbReference type="ARBA" id="ARBA00068997"/>
    </source>
</evidence>
<proteinExistence type="inferred from homology"/>
<keyword evidence="6" id="KW-0472">Membrane</keyword>
<comment type="function">
    <text evidence="7">Acts both as a GTPase-activating protein (GAP) and a guanine nucleotide exchange factor (GEF), and participates in endocytosis.</text>
</comment>
<evidence type="ECO:0000313" key="13">
    <source>
        <dbReference type="Proteomes" id="UP000625711"/>
    </source>
</evidence>
<feature type="region of interest" description="Disordered" evidence="9">
    <location>
        <begin position="939"/>
        <end position="969"/>
    </location>
</feature>
<protein>
    <recommendedName>
        <fullName evidence="8">Receptor-mediated endocytosis protein 6 homolog</fullName>
    </recommendedName>
</protein>
<keyword evidence="13" id="KW-1185">Reference proteome</keyword>
<comment type="subcellular location">
    <subcellularLocation>
        <location evidence="1">Membrane</location>
        <topology evidence="1">Peripheral membrane protein</topology>
    </subcellularLocation>
</comment>
<feature type="compositionally biased region" description="Basic and acidic residues" evidence="9">
    <location>
        <begin position="623"/>
        <end position="633"/>
    </location>
</feature>
<feature type="compositionally biased region" description="Polar residues" evidence="9">
    <location>
        <begin position="1006"/>
        <end position="1020"/>
    </location>
</feature>
<reference evidence="12" key="1">
    <citation type="submission" date="2020-08" db="EMBL/GenBank/DDBJ databases">
        <title>Genome sequencing and assembly of the red palm weevil Rhynchophorus ferrugineus.</title>
        <authorList>
            <person name="Dias G.B."/>
            <person name="Bergman C.M."/>
            <person name="Manee M."/>
        </authorList>
    </citation>
    <scope>NUCLEOTIDE SEQUENCE</scope>
    <source>
        <strain evidence="12">AA-2017</strain>
        <tissue evidence="12">Whole larva</tissue>
    </source>
</reference>
<dbReference type="InterPro" id="IPR045046">
    <property type="entry name" value="Vps9-like"/>
</dbReference>
<dbReference type="SUPFAM" id="SSF48350">
    <property type="entry name" value="GTPase activation domain, GAP"/>
    <property type="match status" value="1"/>
</dbReference>
<dbReference type="Pfam" id="PF02204">
    <property type="entry name" value="VPS9"/>
    <property type="match status" value="1"/>
</dbReference>
<keyword evidence="5" id="KW-0344">Guanine-nucleotide releasing factor</keyword>
<feature type="compositionally biased region" description="Polar residues" evidence="9">
    <location>
        <begin position="634"/>
        <end position="646"/>
    </location>
</feature>
<evidence type="ECO:0000259" key="11">
    <source>
        <dbReference type="PROSITE" id="PS51205"/>
    </source>
</evidence>
<dbReference type="GO" id="GO:0005096">
    <property type="term" value="F:GTPase activator activity"/>
    <property type="evidence" value="ECO:0007669"/>
    <property type="project" value="UniProtKB-KW"/>
</dbReference>
<feature type="compositionally biased region" description="Polar residues" evidence="9">
    <location>
        <begin position="753"/>
        <end position="763"/>
    </location>
</feature>
<dbReference type="GO" id="GO:0016020">
    <property type="term" value="C:membrane"/>
    <property type="evidence" value="ECO:0007669"/>
    <property type="project" value="UniProtKB-SubCell"/>
</dbReference>
<name>A0A834I1D6_RHYFE</name>
<evidence type="ECO:0000256" key="3">
    <source>
        <dbReference type="ARBA" id="ARBA00022468"/>
    </source>
</evidence>
<dbReference type="FunFam" id="1.20.1050.80:FF:000001">
    <property type="entry name" value="GTPase-activating protein and VPS9 domain-containing protein 1 isoform X1"/>
    <property type="match status" value="1"/>
</dbReference>
<organism evidence="12 13">
    <name type="scientific">Rhynchophorus ferrugineus</name>
    <name type="common">Red palm weevil</name>
    <name type="synonym">Curculio ferrugineus</name>
    <dbReference type="NCBI Taxonomy" id="354439"/>
    <lineage>
        <taxon>Eukaryota</taxon>
        <taxon>Metazoa</taxon>
        <taxon>Ecdysozoa</taxon>
        <taxon>Arthropoda</taxon>
        <taxon>Hexapoda</taxon>
        <taxon>Insecta</taxon>
        <taxon>Pterygota</taxon>
        <taxon>Neoptera</taxon>
        <taxon>Endopterygota</taxon>
        <taxon>Coleoptera</taxon>
        <taxon>Polyphaga</taxon>
        <taxon>Cucujiformia</taxon>
        <taxon>Curculionidae</taxon>
        <taxon>Dryophthorinae</taxon>
        <taxon>Rhynchophorus</taxon>
    </lineage>
</organism>
<dbReference type="Gene3D" id="1.20.1050.80">
    <property type="entry name" value="VPS9 domain"/>
    <property type="match status" value="1"/>
</dbReference>
<dbReference type="Pfam" id="PF00616">
    <property type="entry name" value="RasGAP"/>
    <property type="match status" value="1"/>
</dbReference>
<dbReference type="SUPFAM" id="SSF109993">
    <property type="entry name" value="VPS9 domain"/>
    <property type="match status" value="1"/>
</dbReference>
<dbReference type="EMBL" id="JAACXV010014094">
    <property type="protein sequence ID" value="KAF7270441.1"/>
    <property type="molecule type" value="Genomic_DNA"/>
</dbReference>
<evidence type="ECO:0000259" key="10">
    <source>
        <dbReference type="PROSITE" id="PS50018"/>
    </source>
</evidence>
<dbReference type="PANTHER" id="PTHR23101">
    <property type="entry name" value="RAB GDP/GTP EXCHANGE FACTOR"/>
    <property type="match status" value="1"/>
</dbReference>
<dbReference type="InterPro" id="IPR008936">
    <property type="entry name" value="Rho_GTPase_activation_prot"/>
</dbReference>